<keyword evidence="3" id="KW-1185">Reference proteome</keyword>
<evidence type="ECO:0000313" key="2">
    <source>
        <dbReference type="EMBL" id="WVZ88859.1"/>
    </source>
</evidence>
<dbReference type="AlphaFoldDB" id="A0AAQ3UAW9"/>
<dbReference type="Proteomes" id="UP001341281">
    <property type="component" value="Chromosome 08"/>
</dbReference>
<gene>
    <name evidence="2" type="ORF">U9M48_035326</name>
</gene>
<organism evidence="2 3">
    <name type="scientific">Paspalum notatum var. saurae</name>
    <dbReference type="NCBI Taxonomy" id="547442"/>
    <lineage>
        <taxon>Eukaryota</taxon>
        <taxon>Viridiplantae</taxon>
        <taxon>Streptophyta</taxon>
        <taxon>Embryophyta</taxon>
        <taxon>Tracheophyta</taxon>
        <taxon>Spermatophyta</taxon>
        <taxon>Magnoliopsida</taxon>
        <taxon>Liliopsida</taxon>
        <taxon>Poales</taxon>
        <taxon>Poaceae</taxon>
        <taxon>PACMAD clade</taxon>
        <taxon>Panicoideae</taxon>
        <taxon>Andropogonodae</taxon>
        <taxon>Paspaleae</taxon>
        <taxon>Paspalinae</taxon>
        <taxon>Paspalum</taxon>
    </lineage>
</organism>
<sequence length="45" mass="4784">MHIEHGIEERGTAAAVDRGARGPGAGPAARRPTPGRRLRTRGDRP</sequence>
<protein>
    <submittedName>
        <fullName evidence="2">Uncharacterized protein</fullName>
    </submittedName>
</protein>
<feature type="compositionally biased region" description="Basic and acidic residues" evidence="1">
    <location>
        <begin position="1"/>
        <end position="11"/>
    </location>
</feature>
<feature type="region of interest" description="Disordered" evidence="1">
    <location>
        <begin position="1"/>
        <end position="45"/>
    </location>
</feature>
<proteinExistence type="predicted"/>
<name>A0AAQ3UAW9_PASNO</name>
<dbReference type="EMBL" id="CP144752">
    <property type="protein sequence ID" value="WVZ88859.1"/>
    <property type="molecule type" value="Genomic_DNA"/>
</dbReference>
<accession>A0AAQ3UAW9</accession>
<evidence type="ECO:0000256" key="1">
    <source>
        <dbReference type="SAM" id="MobiDB-lite"/>
    </source>
</evidence>
<reference evidence="2 3" key="1">
    <citation type="submission" date="2024-02" db="EMBL/GenBank/DDBJ databases">
        <title>High-quality chromosome-scale genome assembly of Pensacola bahiagrass (Paspalum notatum Flugge var. saurae).</title>
        <authorList>
            <person name="Vega J.M."/>
            <person name="Podio M."/>
            <person name="Orjuela J."/>
            <person name="Siena L.A."/>
            <person name="Pessino S.C."/>
            <person name="Combes M.C."/>
            <person name="Mariac C."/>
            <person name="Albertini E."/>
            <person name="Pupilli F."/>
            <person name="Ortiz J.P.A."/>
            <person name="Leblanc O."/>
        </authorList>
    </citation>
    <scope>NUCLEOTIDE SEQUENCE [LARGE SCALE GENOMIC DNA]</scope>
    <source>
        <strain evidence="2">R1</strain>
        <tissue evidence="2">Leaf</tissue>
    </source>
</reference>
<evidence type="ECO:0000313" key="3">
    <source>
        <dbReference type="Proteomes" id="UP001341281"/>
    </source>
</evidence>